<dbReference type="EC" id="3.6.1.9" evidence="5"/>
<comment type="catalytic activity">
    <reaction evidence="5">
        <text>UTP + H2O = UMP + diphosphate + H(+)</text>
        <dbReference type="Rhea" id="RHEA:29395"/>
        <dbReference type="ChEBI" id="CHEBI:15377"/>
        <dbReference type="ChEBI" id="CHEBI:15378"/>
        <dbReference type="ChEBI" id="CHEBI:33019"/>
        <dbReference type="ChEBI" id="CHEBI:46398"/>
        <dbReference type="ChEBI" id="CHEBI:57865"/>
        <dbReference type="EC" id="3.6.1.9"/>
    </reaction>
</comment>
<dbReference type="InterPro" id="IPR003697">
    <property type="entry name" value="Maf-like"/>
</dbReference>
<reference evidence="8 9" key="1">
    <citation type="journal article" date="2017" name="ISME J.">
        <title>Grape pomace compost harbors organohalide-respiring Dehalogenimonas species with novel reductive dehalogenase genes.</title>
        <authorList>
            <person name="Yang Y."/>
            <person name="Higgins S.A."/>
            <person name="Yan J."/>
            <person name="Simsir B."/>
            <person name="Chourey K."/>
            <person name="Iyer R."/>
            <person name="Hettich R.L."/>
            <person name="Baldwin B."/>
            <person name="Ogles D.M."/>
            <person name="Loffler F.E."/>
        </authorList>
    </citation>
    <scope>NUCLEOTIDE SEQUENCE [LARGE SCALE GENOMIC DNA]</scope>
    <source>
        <strain evidence="8 9">GP</strain>
    </source>
</reference>
<dbReference type="InterPro" id="IPR029063">
    <property type="entry name" value="SAM-dependent_MTases_sf"/>
</dbReference>
<evidence type="ECO:0000256" key="1">
    <source>
        <dbReference type="ARBA" id="ARBA00022603"/>
    </source>
</evidence>
<feature type="active site" description="Proton acceptor" evidence="5">
    <location>
        <position position="487"/>
    </location>
</feature>
<dbReference type="HAMAP" id="MF_00528">
    <property type="entry name" value="Maf"/>
    <property type="match status" value="1"/>
</dbReference>
<keyword evidence="5" id="KW-0963">Cytoplasm</keyword>
<dbReference type="PANTHER" id="PTHR11061:SF30">
    <property type="entry name" value="TRNA (URACIL(54)-C(5))-METHYLTRANSFERASE"/>
    <property type="match status" value="1"/>
</dbReference>
<dbReference type="InterPro" id="IPR012340">
    <property type="entry name" value="NA-bd_OB-fold"/>
</dbReference>
<evidence type="ECO:0000256" key="6">
    <source>
        <dbReference type="PROSITE-ProRule" id="PRU01024"/>
    </source>
</evidence>
<dbReference type="GO" id="GO:0005737">
    <property type="term" value="C:cytoplasm"/>
    <property type="evidence" value="ECO:0007669"/>
    <property type="project" value="UniProtKB-SubCell"/>
</dbReference>
<feature type="active site" evidence="7">
    <location>
        <position position="366"/>
    </location>
</feature>
<evidence type="ECO:0000256" key="4">
    <source>
        <dbReference type="ARBA" id="ARBA00022801"/>
    </source>
</evidence>
<organism evidence="8 9">
    <name type="scientific">Dehalogenimonas etheniformans</name>
    <dbReference type="NCBI Taxonomy" id="1536648"/>
    <lineage>
        <taxon>Bacteria</taxon>
        <taxon>Bacillati</taxon>
        <taxon>Chloroflexota</taxon>
        <taxon>Dehalococcoidia</taxon>
        <taxon>Dehalococcoidales</taxon>
        <taxon>Dehalococcoidaceae</taxon>
        <taxon>Dehalogenimonas</taxon>
    </lineage>
</organism>
<accession>A0A2P5P952</accession>
<dbReference type="SUPFAM" id="SSF52972">
    <property type="entry name" value="ITPase-like"/>
    <property type="match status" value="1"/>
</dbReference>
<dbReference type="AlphaFoldDB" id="A0A2P5P952"/>
<comment type="catalytic activity">
    <reaction evidence="5">
        <text>dTTP + H2O = dTMP + diphosphate + H(+)</text>
        <dbReference type="Rhea" id="RHEA:28534"/>
        <dbReference type="ChEBI" id="CHEBI:15377"/>
        <dbReference type="ChEBI" id="CHEBI:15378"/>
        <dbReference type="ChEBI" id="CHEBI:33019"/>
        <dbReference type="ChEBI" id="CHEBI:37568"/>
        <dbReference type="ChEBI" id="CHEBI:63528"/>
        <dbReference type="EC" id="3.6.1.9"/>
    </reaction>
</comment>
<gene>
    <name evidence="8" type="ORF">JP09_002795</name>
</gene>
<comment type="function">
    <text evidence="5">Nucleoside triphosphate pyrophosphatase that hydrolyzes dTTP and UTP. May have a dual role in cell division arrest and in preventing the incorporation of modified nucleotides into cellular nucleic acids.</text>
</comment>
<feature type="site" description="Important for substrate specificity" evidence="5">
    <location>
        <position position="572"/>
    </location>
</feature>
<comment type="caution">
    <text evidence="8">The sequence shown here is derived from an EMBL/GenBank/DDBJ whole genome shotgun (WGS) entry which is preliminary data.</text>
</comment>
<dbReference type="Gene3D" id="3.40.50.150">
    <property type="entry name" value="Vaccinia Virus protein VP39"/>
    <property type="match status" value="2"/>
</dbReference>
<dbReference type="OrthoDB" id="9804590at2"/>
<dbReference type="Gene3D" id="2.40.50.1070">
    <property type="match status" value="1"/>
</dbReference>
<keyword evidence="2 6" id="KW-0808">Transferase</keyword>
<feature type="binding site" evidence="6">
    <location>
        <position position="246"/>
    </location>
    <ligand>
        <name>S-adenosyl-L-methionine</name>
        <dbReference type="ChEBI" id="CHEBI:59789"/>
    </ligand>
</feature>
<dbReference type="InterPro" id="IPR010280">
    <property type="entry name" value="U5_MeTrfase_fam"/>
</dbReference>
<dbReference type="GO" id="GO:0070475">
    <property type="term" value="P:rRNA base methylation"/>
    <property type="evidence" value="ECO:0007669"/>
    <property type="project" value="TreeGrafter"/>
</dbReference>
<dbReference type="EMBL" id="JQAN02000006">
    <property type="protein sequence ID" value="PPD58816.1"/>
    <property type="molecule type" value="Genomic_DNA"/>
</dbReference>
<dbReference type="InterPro" id="IPR030391">
    <property type="entry name" value="MeTrfase_TrmA_CS"/>
</dbReference>
<keyword evidence="1 6" id="KW-0489">Methyltransferase</keyword>
<dbReference type="SUPFAM" id="SSF53335">
    <property type="entry name" value="S-adenosyl-L-methionine-dependent methyltransferases"/>
    <property type="match status" value="1"/>
</dbReference>
<comment type="similarity">
    <text evidence="5">Belongs to the Maf family. YhdE subfamily.</text>
</comment>
<dbReference type="PANTHER" id="PTHR11061">
    <property type="entry name" value="RNA M5U METHYLTRANSFERASE"/>
    <property type="match status" value="1"/>
</dbReference>
<dbReference type="Pfam" id="PF02545">
    <property type="entry name" value="Maf"/>
    <property type="match status" value="1"/>
</dbReference>
<evidence type="ECO:0000256" key="3">
    <source>
        <dbReference type="ARBA" id="ARBA00022691"/>
    </source>
</evidence>
<dbReference type="InterPro" id="IPR030390">
    <property type="entry name" value="MeTrfase_TrmA_AS"/>
</dbReference>
<proteinExistence type="inferred from homology"/>
<evidence type="ECO:0000313" key="9">
    <source>
        <dbReference type="Proteomes" id="UP000235653"/>
    </source>
</evidence>
<comment type="subcellular location">
    <subcellularLocation>
        <location evidence="5">Cytoplasm</location>
    </subcellularLocation>
</comment>
<evidence type="ECO:0000256" key="5">
    <source>
        <dbReference type="HAMAP-Rule" id="MF_00528"/>
    </source>
</evidence>
<name>A0A2P5P952_9CHLR</name>
<keyword evidence="5" id="KW-0546">Nucleotide metabolism</keyword>
<feature type="binding site" evidence="6">
    <location>
        <position position="275"/>
    </location>
    <ligand>
        <name>S-adenosyl-L-methionine</name>
        <dbReference type="ChEBI" id="CHEBI:59789"/>
    </ligand>
</feature>
<dbReference type="PROSITE" id="PS01230">
    <property type="entry name" value="TRMA_1"/>
    <property type="match status" value="1"/>
</dbReference>
<dbReference type="NCBIfam" id="TIGR00172">
    <property type="entry name" value="maf"/>
    <property type="match status" value="1"/>
</dbReference>
<evidence type="ECO:0000256" key="2">
    <source>
        <dbReference type="ARBA" id="ARBA00022679"/>
    </source>
</evidence>
<dbReference type="PROSITE" id="PS01231">
    <property type="entry name" value="TRMA_2"/>
    <property type="match status" value="1"/>
</dbReference>
<keyword evidence="4 5" id="KW-0378">Hydrolase</keyword>
<keyword evidence="9" id="KW-1185">Reference proteome</keyword>
<comment type="caution">
    <text evidence="5">Lacks conserved residue(s) required for the propagation of feature annotation.</text>
</comment>
<feature type="site" description="Important for substrate specificity" evidence="5">
    <location>
        <position position="488"/>
    </location>
</feature>
<protein>
    <recommendedName>
        <fullName evidence="5">dTTP/UTP pyrophosphatase</fullName>
        <shortName evidence="5">dTTPase/UTPase</shortName>
        <ecNumber evidence="5">3.6.1.9</ecNumber>
    </recommendedName>
    <alternativeName>
        <fullName evidence="5">Nucleoside triphosphate pyrophosphatase</fullName>
    </alternativeName>
    <alternativeName>
        <fullName evidence="5">Nucleotide pyrophosphatase</fullName>
        <shortName evidence="5">Nucleotide PPase</shortName>
    </alternativeName>
</protein>
<comment type="similarity">
    <text evidence="6">Belongs to the class I-like SAM-binding methyltransferase superfamily. RNA M5U methyltransferase family.</text>
</comment>
<dbReference type="Proteomes" id="UP000235653">
    <property type="component" value="Unassembled WGS sequence"/>
</dbReference>
<dbReference type="GO" id="GO:0036218">
    <property type="term" value="F:dTTP diphosphatase activity"/>
    <property type="evidence" value="ECO:0007669"/>
    <property type="project" value="RHEA"/>
</dbReference>
<dbReference type="PROSITE" id="PS51687">
    <property type="entry name" value="SAM_MT_RNA_M5U"/>
    <property type="match status" value="1"/>
</dbReference>
<comment type="cofactor">
    <cofactor evidence="5">
        <name>a divalent metal cation</name>
        <dbReference type="ChEBI" id="CHEBI:60240"/>
    </cofactor>
</comment>
<dbReference type="GO" id="GO:0036221">
    <property type="term" value="F:UTP diphosphatase activity"/>
    <property type="evidence" value="ECO:0007669"/>
    <property type="project" value="RHEA"/>
</dbReference>
<feature type="active site" description="Nucleophile" evidence="6">
    <location>
        <position position="366"/>
    </location>
</feature>
<dbReference type="Gene3D" id="3.90.950.10">
    <property type="match status" value="1"/>
</dbReference>
<evidence type="ECO:0000313" key="8">
    <source>
        <dbReference type="EMBL" id="PPD58816.1"/>
    </source>
</evidence>
<dbReference type="NCBIfam" id="TIGR00479">
    <property type="entry name" value="rumA"/>
    <property type="match status" value="1"/>
</dbReference>
<sequence length="629" mass="69246">MGGYPVAFATYSICLRSMMNPSKTMTLTLNGIGEFGDTSSEYEGRTISVFGGIPGETVEANIIRQTDDGIDAMVNRVIEASTHRRDAVCPYFGQCSGCQWQHIEYNYQLQLKREIVKRAMESEGLDGSLVGEVLPSPSEFGYRNHARLSVRRRLNSFGFINKVTHQFVPIDHCPIMAEGVNSLLSALNGRCGETTQFSIRYGVNTDEYLIQPQFKNPDVTVITGQLYYQENLGGRKFRVSSPSFFQVNTPQTERLIGLVRQRLNLSGNETIIDAYAGVGTFSVMLAPYVKKVIAIEESGAAIKDARVNVRDITNVELIEARTESVLPHLGRLANAIIVDPSRTGCHPSALKTLNFYPPKKLVYVSCNPATLARDLRVLTRGPYEVEDVTPVDLFPQTYHVESMAVLRFSPEKEKAFVDRQQLILASVSPRRSEILSAMGLKFETSASNFAETPTAGLSPEQQGLAHAKAKALAVAAGYASGTIIAADTIVALGDEMLGKPVSPRDATGMLTRLRGKTHRVITAIVVTDAATKETLVDFRTTQVAMRNYTDLEIEDYVKSSSPLDKAGAYGIQDKEFHPVAKLKGCHLNVVGLPVCLMLELLLKLGVHLNISSDWHPPEECSKCRKWQCS</sequence>
<evidence type="ECO:0000256" key="7">
    <source>
        <dbReference type="PROSITE-ProRule" id="PRU10015"/>
    </source>
</evidence>
<keyword evidence="3 6" id="KW-0949">S-adenosyl-L-methionine</keyword>
<feature type="site" description="Important for substrate specificity" evidence="5">
    <location>
        <position position="430"/>
    </location>
</feature>
<dbReference type="GO" id="GO:0070041">
    <property type="term" value="F:rRNA (uridine-C5-)-methyltransferase activity"/>
    <property type="evidence" value="ECO:0007669"/>
    <property type="project" value="TreeGrafter"/>
</dbReference>
<dbReference type="InterPro" id="IPR029001">
    <property type="entry name" value="ITPase-like_fam"/>
</dbReference>
<dbReference type="Pfam" id="PF05958">
    <property type="entry name" value="tRNA_U5-meth_tr"/>
    <property type="match status" value="1"/>
</dbReference>
<dbReference type="CDD" id="cd02440">
    <property type="entry name" value="AdoMet_MTases"/>
    <property type="match status" value="1"/>
</dbReference>
<feature type="binding site" evidence="6">
    <location>
        <position position="339"/>
    </location>
    <ligand>
        <name>S-adenosyl-L-methionine</name>
        <dbReference type="ChEBI" id="CHEBI:59789"/>
    </ligand>
</feature>
<dbReference type="GO" id="GO:0009117">
    <property type="term" value="P:nucleotide metabolic process"/>
    <property type="evidence" value="ECO:0007669"/>
    <property type="project" value="UniProtKB-KW"/>
</dbReference>
<feature type="binding site" evidence="6">
    <location>
        <position position="296"/>
    </location>
    <ligand>
        <name>S-adenosyl-L-methionine</name>
        <dbReference type="ChEBI" id="CHEBI:59789"/>
    </ligand>
</feature>
<dbReference type="Gene3D" id="2.40.50.140">
    <property type="entry name" value="Nucleic acid-binding proteins"/>
    <property type="match status" value="1"/>
</dbReference>
<dbReference type="CDD" id="cd00555">
    <property type="entry name" value="Maf"/>
    <property type="match status" value="1"/>
</dbReference>